<proteinExistence type="predicted"/>
<dbReference type="EMBL" id="MN739435">
    <property type="protein sequence ID" value="QHT04615.1"/>
    <property type="molecule type" value="Genomic_DNA"/>
</dbReference>
<sequence>MKELGGYDISTKNKITCPINSPSYSVENSLTRITSFTVLRKRHIYHNFGDICEDKFKRLVHFGKYMGYSKIILGYYDNYLYN</sequence>
<protein>
    <submittedName>
        <fullName evidence="1">Uncharacterized protein</fullName>
    </submittedName>
</protein>
<dbReference type="AlphaFoldDB" id="A0A6C0CM96"/>
<evidence type="ECO:0000313" key="1">
    <source>
        <dbReference type="EMBL" id="QHT04615.1"/>
    </source>
</evidence>
<accession>A0A6C0CM96</accession>
<reference evidence="1" key="1">
    <citation type="journal article" date="2020" name="Nature">
        <title>Giant virus diversity and host interactions through global metagenomics.</title>
        <authorList>
            <person name="Schulz F."/>
            <person name="Roux S."/>
            <person name="Paez-Espino D."/>
            <person name="Jungbluth S."/>
            <person name="Walsh D.A."/>
            <person name="Denef V.J."/>
            <person name="McMahon K.D."/>
            <person name="Konstantinidis K.T."/>
            <person name="Eloe-Fadrosh E.A."/>
            <person name="Kyrpides N.C."/>
            <person name="Woyke T."/>
        </authorList>
    </citation>
    <scope>NUCLEOTIDE SEQUENCE</scope>
    <source>
        <strain evidence="1">GVMAG-M-3300021343-4</strain>
    </source>
</reference>
<name>A0A6C0CM96_9ZZZZ</name>
<organism evidence="1">
    <name type="scientific">viral metagenome</name>
    <dbReference type="NCBI Taxonomy" id="1070528"/>
    <lineage>
        <taxon>unclassified sequences</taxon>
        <taxon>metagenomes</taxon>
        <taxon>organismal metagenomes</taxon>
    </lineage>
</organism>